<dbReference type="RefSeq" id="WP_273596142.1">
    <property type="nucleotide sequence ID" value="NZ_JAQQXS010000005.1"/>
</dbReference>
<dbReference type="PANTHER" id="PTHR30469">
    <property type="entry name" value="MULTIDRUG RESISTANCE PROTEIN MDTA"/>
    <property type="match status" value="1"/>
</dbReference>
<evidence type="ECO:0000313" key="5">
    <source>
        <dbReference type="EMBL" id="MDC8785027.1"/>
    </source>
</evidence>
<dbReference type="Gene3D" id="1.10.287.470">
    <property type="entry name" value="Helix hairpin bin"/>
    <property type="match status" value="1"/>
</dbReference>
<evidence type="ECO:0000259" key="4">
    <source>
        <dbReference type="Pfam" id="PF25944"/>
    </source>
</evidence>
<sequence>MRRKSIAAGLVLVALATGAWFQISSSRKDKALTAQNAAPNAKPGSAMAVGVVTARLQDVPITLEATGTVTALKTVDLRAQTTNIVTQVLIKEGDDVARGQLLFRFDDRTDRANLAKARAQLARDRATQADLERQYQRARDLLAQHFVAQGAVDTALANLEAQRALVASDAAAVQAAEVALSFDEVRAPLSGRTGIISVVAGSLVQGAATAPALVTISQISPIAISFTLPETQLAQVLQAQTQGPRQAPVVATVPGAQAVSERLNGRLSFVDNLVDSSTGTIRLKAEFDNAQHKLWPGQYVQLRLQLHTLKNVVTIPLAAIIQRGNERSVYIAEGSPATAKLVPVTIRHVFGEIAVVDGLAANAQVVLDGKQNLRPGVPLTLQAAAVNPAAAAASAAASVATSGSPT</sequence>
<dbReference type="InterPro" id="IPR058625">
    <property type="entry name" value="MdtA-like_BSH"/>
</dbReference>
<dbReference type="Gene3D" id="2.40.50.100">
    <property type="match status" value="1"/>
</dbReference>
<evidence type="ECO:0000256" key="1">
    <source>
        <dbReference type="ARBA" id="ARBA00004236"/>
    </source>
</evidence>
<protein>
    <submittedName>
        <fullName evidence="5">Efflux RND transporter periplasmic adaptor subunit</fullName>
    </submittedName>
</protein>
<evidence type="ECO:0000256" key="2">
    <source>
        <dbReference type="ARBA" id="ARBA00009477"/>
    </source>
</evidence>
<dbReference type="Pfam" id="PF25917">
    <property type="entry name" value="BSH_RND"/>
    <property type="match status" value="1"/>
</dbReference>
<dbReference type="Pfam" id="PF25944">
    <property type="entry name" value="Beta-barrel_RND"/>
    <property type="match status" value="1"/>
</dbReference>
<reference evidence="5 6" key="1">
    <citation type="submission" date="2022-10" db="EMBL/GenBank/DDBJ databases">
        <title>paucibacter sp. hw8 Genome sequencing.</title>
        <authorList>
            <person name="Park S."/>
        </authorList>
    </citation>
    <scope>NUCLEOTIDE SEQUENCE [LARGE SCALE GENOMIC DNA]</scope>
    <source>
        <strain evidence="6">hw8</strain>
    </source>
</reference>
<gene>
    <name evidence="5" type="ORF">PRZ01_07465</name>
</gene>
<dbReference type="InterPro" id="IPR058626">
    <property type="entry name" value="MdtA-like_b-barrel"/>
</dbReference>
<organism evidence="5 6">
    <name type="scientific">Roseateles koreensis</name>
    <dbReference type="NCBI Taxonomy" id="2987526"/>
    <lineage>
        <taxon>Bacteria</taxon>
        <taxon>Pseudomonadati</taxon>
        <taxon>Pseudomonadota</taxon>
        <taxon>Betaproteobacteria</taxon>
        <taxon>Burkholderiales</taxon>
        <taxon>Sphaerotilaceae</taxon>
        <taxon>Roseateles</taxon>
    </lineage>
</organism>
<feature type="domain" description="Multidrug resistance protein MdtA-like beta-barrel" evidence="4">
    <location>
        <begin position="221"/>
        <end position="307"/>
    </location>
</feature>
<comment type="subcellular location">
    <subcellularLocation>
        <location evidence="1">Cell membrane</location>
    </subcellularLocation>
</comment>
<name>A0ABT5KQ29_9BURK</name>
<dbReference type="SUPFAM" id="SSF111369">
    <property type="entry name" value="HlyD-like secretion proteins"/>
    <property type="match status" value="1"/>
</dbReference>
<dbReference type="Gene3D" id="2.40.30.170">
    <property type="match status" value="1"/>
</dbReference>
<dbReference type="EMBL" id="JAQQXS010000005">
    <property type="protein sequence ID" value="MDC8785027.1"/>
    <property type="molecule type" value="Genomic_DNA"/>
</dbReference>
<dbReference type="Gene3D" id="2.40.420.20">
    <property type="match status" value="1"/>
</dbReference>
<dbReference type="Proteomes" id="UP001219862">
    <property type="component" value="Unassembled WGS sequence"/>
</dbReference>
<keyword evidence="6" id="KW-1185">Reference proteome</keyword>
<comment type="similarity">
    <text evidence="2">Belongs to the membrane fusion protein (MFP) (TC 8.A.1) family.</text>
</comment>
<feature type="domain" description="Multidrug resistance protein MdtA-like barrel-sandwich hybrid" evidence="3">
    <location>
        <begin position="74"/>
        <end position="215"/>
    </location>
</feature>
<accession>A0ABT5KQ29</accession>
<dbReference type="NCBIfam" id="TIGR01730">
    <property type="entry name" value="RND_mfp"/>
    <property type="match status" value="1"/>
</dbReference>
<evidence type="ECO:0000259" key="3">
    <source>
        <dbReference type="Pfam" id="PF25917"/>
    </source>
</evidence>
<evidence type="ECO:0000313" key="6">
    <source>
        <dbReference type="Proteomes" id="UP001219862"/>
    </source>
</evidence>
<comment type="caution">
    <text evidence="5">The sequence shown here is derived from an EMBL/GenBank/DDBJ whole genome shotgun (WGS) entry which is preliminary data.</text>
</comment>
<dbReference type="PANTHER" id="PTHR30469:SF36">
    <property type="entry name" value="BLL3903 PROTEIN"/>
    <property type="match status" value="1"/>
</dbReference>
<dbReference type="InterPro" id="IPR006143">
    <property type="entry name" value="RND_pump_MFP"/>
</dbReference>
<proteinExistence type="inferred from homology"/>